<evidence type="ECO:0000313" key="4">
    <source>
        <dbReference type="EMBL" id="KAK2181279.1"/>
    </source>
</evidence>
<feature type="domain" description="XLR/SYCP3/FAM9" evidence="3">
    <location>
        <begin position="82"/>
        <end position="213"/>
    </location>
</feature>
<proteinExistence type="inferred from homology"/>
<dbReference type="GO" id="GO:0007286">
    <property type="term" value="P:spermatid development"/>
    <property type="evidence" value="ECO:0007669"/>
    <property type="project" value="TreeGrafter"/>
</dbReference>
<dbReference type="AlphaFoldDB" id="A0AAD9L0V6"/>
<dbReference type="InterPro" id="IPR006888">
    <property type="entry name" value="XLR/SYCP3/FAM9_dom"/>
</dbReference>
<sequence length="237" mass="27778">MPRANVKKPQAAATCKSTAESHDANYVHDDDILPDSQHSSTEDDAAFKTSRKRNSSYVENENQDFGCEMQKMFECFGADIAKTVAAKRKRLEQYTQSSLKSSSRKVEDIWKIQQHERQKLNEEFQKQANTVIQQWEADVEKGREQEEKFQALIRQQQKLFQQTRIVQSQRLKTIRQLHEQYTKGIEDLERCHHDQQTNVHTELKKEMALLQKKILMDTVSFTMIQLKINLSMYIILA</sequence>
<dbReference type="Pfam" id="PF04803">
    <property type="entry name" value="Cor1"/>
    <property type="match status" value="1"/>
</dbReference>
<dbReference type="InterPro" id="IPR051443">
    <property type="entry name" value="XLR/SYCP3"/>
</dbReference>
<comment type="similarity">
    <text evidence="1">Belongs to the XLR/SYCP3 family.</text>
</comment>
<evidence type="ECO:0000256" key="1">
    <source>
        <dbReference type="ARBA" id="ARBA00010283"/>
    </source>
</evidence>
<dbReference type="PANTHER" id="PTHR19368:SF15">
    <property type="entry name" value="XLR_SYCP3_FAM9 DOMAIN-CONTAINING PROTEIN"/>
    <property type="match status" value="1"/>
</dbReference>
<dbReference type="EMBL" id="JAODUO010000403">
    <property type="protein sequence ID" value="KAK2181279.1"/>
    <property type="molecule type" value="Genomic_DNA"/>
</dbReference>
<dbReference type="GO" id="GO:0000795">
    <property type="term" value="C:synaptonemal complex"/>
    <property type="evidence" value="ECO:0007669"/>
    <property type="project" value="TreeGrafter"/>
</dbReference>
<organism evidence="4 5">
    <name type="scientific">Ridgeia piscesae</name>
    <name type="common">Tubeworm</name>
    <dbReference type="NCBI Taxonomy" id="27915"/>
    <lineage>
        <taxon>Eukaryota</taxon>
        <taxon>Metazoa</taxon>
        <taxon>Spiralia</taxon>
        <taxon>Lophotrochozoa</taxon>
        <taxon>Annelida</taxon>
        <taxon>Polychaeta</taxon>
        <taxon>Sedentaria</taxon>
        <taxon>Canalipalpata</taxon>
        <taxon>Sabellida</taxon>
        <taxon>Siboglinidae</taxon>
        <taxon>Ridgeia</taxon>
    </lineage>
</organism>
<feature type="region of interest" description="Disordered" evidence="2">
    <location>
        <begin position="1"/>
        <end position="59"/>
    </location>
</feature>
<dbReference type="GO" id="GO:0051321">
    <property type="term" value="P:meiotic cell cycle"/>
    <property type="evidence" value="ECO:0007669"/>
    <property type="project" value="TreeGrafter"/>
</dbReference>
<name>A0AAD9L0V6_RIDPI</name>
<gene>
    <name evidence="4" type="ORF">NP493_402g00027</name>
</gene>
<protein>
    <recommendedName>
        <fullName evidence="3">XLR/SYCP3/FAM9 domain-containing protein</fullName>
    </recommendedName>
</protein>
<evidence type="ECO:0000313" key="5">
    <source>
        <dbReference type="Proteomes" id="UP001209878"/>
    </source>
</evidence>
<accession>A0AAD9L0V6</accession>
<dbReference type="Proteomes" id="UP001209878">
    <property type="component" value="Unassembled WGS sequence"/>
</dbReference>
<feature type="compositionally biased region" description="Basic and acidic residues" evidence="2">
    <location>
        <begin position="19"/>
        <end position="31"/>
    </location>
</feature>
<comment type="caution">
    <text evidence="4">The sequence shown here is derived from an EMBL/GenBank/DDBJ whole genome shotgun (WGS) entry which is preliminary data.</text>
</comment>
<reference evidence="4" key="1">
    <citation type="journal article" date="2023" name="Mol. Biol. Evol.">
        <title>Third-Generation Sequencing Reveals the Adaptive Role of the Epigenome in Three Deep-Sea Polychaetes.</title>
        <authorList>
            <person name="Perez M."/>
            <person name="Aroh O."/>
            <person name="Sun Y."/>
            <person name="Lan Y."/>
            <person name="Juniper S.K."/>
            <person name="Young C.R."/>
            <person name="Angers B."/>
            <person name="Qian P.Y."/>
        </authorList>
    </citation>
    <scope>NUCLEOTIDE SEQUENCE</scope>
    <source>
        <strain evidence="4">R07B-5</strain>
    </source>
</reference>
<evidence type="ECO:0000256" key="2">
    <source>
        <dbReference type="SAM" id="MobiDB-lite"/>
    </source>
</evidence>
<dbReference type="PANTHER" id="PTHR19368">
    <property type="entry name" value="XLR/SCP3/FAM9"/>
    <property type="match status" value="1"/>
</dbReference>
<keyword evidence="5" id="KW-1185">Reference proteome</keyword>
<evidence type="ECO:0000259" key="3">
    <source>
        <dbReference type="Pfam" id="PF04803"/>
    </source>
</evidence>